<dbReference type="AlphaFoldDB" id="A0A2T5GIG1"/>
<feature type="chain" id="PRO_5015568561" evidence="2">
    <location>
        <begin position="33"/>
        <end position="212"/>
    </location>
</feature>
<dbReference type="InterPro" id="IPR003715">
    <property type="entry name" value="Poly_export_N"/>
</dbReference>
<keyword evidence="1 2" id="KW-0732">Signal</keyword>
<dbReference type="Pfam" id="PF02563">
    <property type="entry name" value="Poly_export"/>
    <property type="match status" value="1"/>
</dbReference>
<reference evidence="5 6" key="1">
    <citation type="submission" date="2018-04" db="EMBL/GenBank/DDBJ databases">
        <title>Genomic Encyclopedia of Type Strains, Phase III (KMG-III): the genomes of soil and plant-associated and newly described type strains.</title>
        <authorList>
            <person name="Whitman W."/>
        </authorList>
    </citation>
    <scope>NUCLEOTIDE SEQUENCE [LARGE SCALE GENOMIC DNA]</scope>
    <source>
        <strain evidence="5 6">MA101b</strain>
    </source>
</reference>
<evidence type="ECO:0000313" key="5">
    <source>
        <dbReference type="EMBL" id="PTQ59099.1"/>
    </source>
</evidence>
<comment type="caution">
    <text evidence="5">The sequence shown here is derived from an EMBL/GenBank/DDBJ whole genome shotgun (WGS) entry which is preliminary data.</text>
</comment>
<evidence type="ECO:0000256" key="1">
    <source>
        <dbReference type="ARBA" id="ARBA00022729"/>
    </source>
</evidence>
<protein>
    <submittedName>
        <fullName evidence="5">Polysaccharide export outer membrane protein</fullName>
    </submittedName>
</protein>
<dbReference type="InterPro" id="IPR019554">
    <property type="entry name" value="Soluble_ligand-bd"/>
</dbReference>
<sequence>MRQGQNDRQSARRWCRAAVYTTLCLGAWSAHAAEPARSVTAPSGEYRVNAGDELDVSVWGEERMQKTVRVLPDGTFAFPLAGRVSASGNTPREIADTITGRIKSNFRDSVPEVTVIVRDPAGMRFFVVGKVRTPGSYPISRSVNALQALSMAGGAADFADVSHAVLLRQGTKGQVVEPVDLGQMLKGGRALSPGVQTTELPMLGAGDVLVIP</sequence>
<keyword evidence="6" id="KW-1185">Reference proteome</keyword>
<feature type="domain" description="Polysaccharide export protein N-terminal" evidence="3">
    <location>
        <begin position="42"/>
        <end position="117"/>
    </location>
</feature>
<dbReference type="Pfam" id="PF10531">
    <property type="entry name" value="SLBB"/>
    <property type="match status" value="1"/>
</dbReference>
<feature type="domain" description="Soluble ligand binding" evidence="4">
    <location>
        <begin position="125"/>
        <end position="176"/>
    </location>
</feature>
<dbReference type="InterPro" id="IPR049712">
    <property type="entry name" value="Poly_export"/>
</dbReference>
<dbReference type="Gene3D" id="3.10.560.10">
    <property type="entry name" value="Outer membrane lipoprotein wza domain like"/>
    <property type="match status" value="1"/>
</dbReference>
<dbReference type="EMBL" id="QAOG01000006">
    <property type="protein sequence ID" value="PTQ59099.1"/>
    <property type="molecule type" value="Genomic_DNA"/>
</dbReference>
<dbReference type="GO" id="GO:0015159">
    <property type="term" value="F:polysaccharide transmembrane transporter activity"/>
    <property type="evidence" value="ECO:0007669"/>
    <property type="project" value="InterPro"/>
</dbReference>
<evidence type="ECO:0000259" key="4">
    <source>
        <dbReference type="Pfam" id="PF10531"/>
    </source>
</evidence>
<accession>A0A2T5GIG1</accession>
<feature type="signal peptide" evidence="2">
    <location>
        <begin position="1"/>
        <end position="32"/>
    </location>
</feature>
<evidence type="ECO:0000313" key="6">
    <source>
        <dbReference type="Proteomes" id="UP000244189"/>
    </source>
</evidence>
<gene>
    <name evidence="5" type="ORF">C8J26_3426</name>
</gene>
<name>A0A2T5GIG1_9SPHN</name>
<dbReference type="Gene3D" id="3.30.1950.10">
    <property type="entry name" value="wza like domain"/>
    <property type="match status" value="1"/>
</dbReference>
<evidence type="ECO:0000256" key="2">
    <source>
        <dbReference type="SAM" id="SignalP"/>
    </source>
</evidence>
<organism evidence="5 6">
    <name type="scientific">Sphingomonas aurantiaca</name>
    <dbReference type="NCBI Taxonomy" id="185949"/>
    <lineage>
        <taxon>Bacteria</taxon>
        <taxon>Pseudomonadati</taxon>
        <taxon>Pseudomonadota</taxon>
        <taxon>Alphaproteobacteria</taxon>
        <taxon>Sphingomonadales</taxon>
        <taxon>Sphingomonadaceae</taxon>
        <taxon>Sphingomonas</taxon>
    </lineage>
</organism>
<dbReference type="Proteomes" id="UP000244189">
    <property type="component" value="Unassembled WGS sequence"/>
</dbReference>
<dbReference type="PANTHER" id="PTHR33619:SF3">
    <property type="entry name" value="POLYSACCHARIDE EXPORT PROTEIN GFCE-RELATED"/>
    <property type="match status" value="1"/>
</dbReference>
<proteinExistence type="predicted"/>
<evidence type="ECO:0000259" key="3">
    <source>
        <dbReference type="Pfam" id="PF02563"/>
    </source>
</evidence>
<dbReference type="PANTHER" id="PTHR33619">
    <property type="entry name" value="POLYSACCHARIDE EXPORT PROTEIN GFCE-RELATED"/>
    <property type="match status" value="1"/>
</dbReference>